<gene>
    <name evidence="1" type="ordered locus">swp_2136</name>
</gene>
<dbReference type="EMBL" id="CP000472">
    <property type="protein sequence ID" value="ACJ28888.1"/>
    <property type="molecule type" value="Genomic_DNA"/>
</dbReference>
<dbReference type="HOGENOM" id="CLU_979679_0_0_6"/>
<dbReference type="eggNOG" id="ENOG503475X">
    <property type="taxonomic scope" value="Bacteria"/>
</dbReference>
<accession>B8CLW4</accession>
<evidence type="ECO:0000313" key="1">
    <source>
        <dbReference type="EMBL" id="ACJ28888.1"/>
    </source>
</evidence>
<dbReference type="KEGG" id="swp:swp_2136"/>
<proteinExistence type="predicted"/>
<name>B8CLW4_SHEPW</name>
<protein>
    <submittedName>
        <fullName evidence="1">Uncharacterized protein</fullName>
    </submittedName>
</protein>
<reference evidence="1 2" key="1">
    <citation type="journal article" date="2008" name="PLoS ONE">
        <title>Environmental adaptation: genomic analysis of the piezotolerant and psychrotolerant deep-sea iron reducing bacterium Shewanella piezotolerans WP3.</title>
        <authorList>
            <person name="Wang F."/>
            <person name="Wang J."/>
            <person name="Jian H."/>
            <person name="Zhang B."/>
            <person name="Li S."/>
            <person name="Wang F."/>
            <person name="Zeng X."/>
            <person name="Gao L."/>
            <person name="Bartlett D.H."/>
            <person name="Yu J."/>
            <person name="Hu S."/>
            <person name="Xiao X."/>
        </authorList>
    </citation>
    <scope>NUCLEOTIDE SEQUENCE [LARGE SCALE GENOMIC DNA]</scope>
    <source>
        <strain evidence="2">WP3 / JCM 13877</strain>
    </source>
</reference>
<keyword evidence="2" id="KW-1185">Reference proteome</keyword>
<evidence type="ECO:0000313" key="2">
    <source>
        <dbReference type="Proteomes" id="UP000000753"/>
    </source>
</evidence>
<sequence length="284" mass="33309">MDSLREALDSESTYAALMLAFNQFKSKAYEIGLMEQSYGISDQIHVRMHEHRASLNFLICAYMNLAKMYYEKFYWENYRKKQPTEVSSMVSNILKNDSKNIDVKEFQSKIKEENPELELGLKLRNFMQHNVLLSDTISTSFNNDSENIFFNTNTSIPHERVLGKSNIDAKLLDNFANPIDVNILIDKITECISTLHLQVRTLTENKVNQEHVYLINLNHAISTEVNLINKKYEKGMSKATLITEDSQQEIQYYIGWFSPYKHSKEKYRFFLPHSRIEYSKTKQI</sequence>
<dbReference type="Proteomes" id="UP000000753">
    <property type="component" value="Chromosome"/>
</dbReference>
<dbReference type="AlphaFoldDB" id="B8CLW4"/>
<organism evidence="1 2">
    <name type="scientific">Shewanella piezotolerans (strain WP3 / JCM 13877)</name>
    <dbReference type="NCBI Taxonomy" id="225849"/>
    <lineage>
        <taxon>Bacteria</taxon>
        <taxon>Pseudomonadati</taxon>
        <taxon>Pseudomonadota</taxon>
        <taxon>Gammaproteobacteria</taxon>
        <taxon>Alteromonadales</taxon>
        <taxon>Shewanellaceae</taxon>
        <taxon>Shewanella</taxon>
    </lineage>
</organism>